<evidence type="ECO:0000313" key="3">
    <source>
        <dbReference type="Proteomes" id="UP000045285"/>
    </source>
</evidence>
<accession>A0A090G2L7</accession>
<keyword evidence="3" id="KW-1185">Reference proteome</keyword>
<reference evidence="1 4" key="1">
    <citation type="submission" date="2014-08" db="EMBL/GenBank/DDBJ databases">
        <authorList>
            <person name="Moulin Lionel"/>
        </authorList>
    </citation>
    <scope>NUCLEOTIDE SEQUENCE [LARGE SCALE GENOMIC DNA]</scope>
</reference>
<proteinExistence type="predicted"/>
<reference evidence="3" key="2">
    <citation type="submission" date="2014-08" db="EMBL/GenBank/DDBJ databases">
        <authorList>
            <person name="Moulin L."/>
        </authorList>
    </citation>
    <scope>NUCLEOTIDE SEQUENCE [LARGE SCALE GENOMIC DNA]</scope>
</reference>
<dbReference type="AlphaFoldDB" id="A0A090G2L7"/>
<dbReference type="EMBL" id="CCMZ01000050">
    <property type="protein sequence ID" value="CDX25280.1"/>
    <property type="molecule type" value="Genomic_DNA"/>
</dbReference>
<gene>
    <name evidence="1" type="ORF">MPL3356_540034</name>
    <name evidence="2" type="ORF">MPL3365_230040</name>
</gene>
<dbReference type="Proteomes" id="UP000045285">
    <property type="component" value="Unassembled WGS sequence"/>
</dbReference>
<protein>
    <submittedName>
        <fullName evidence="1">Uncharacterized protein</fullName>
    </submittedName>
</protein>
<evidence type="ECO:0000313" key="1">
    <source>
        <dbReference type="EMBL" id="CDX25280.1"/>
    </source>
</evidence>
<sequence length="127" mass="13633">MGEASVREFECGGRLPSQEKLLPIRQLSCAAGVVFFGQDSYCQPVVRLQEPAQFPVTNLSDREAGIICIRECTRSYLDRNAKVRGIFTSQTGLDHPCKAASVANTVGPANAMIRSVADACDTAGDPN</sequence>
<evidence type="ECO:0000313" key="2">
    <source>
        <dbReference type="EMBL" id="CDX56107.1"/>
    </source>
</evidence>
<organism evidence="1 3">
    <name type="scientific">Mesorhizobium plurifarium</name>
    <dbReference type="NCBI Taxonomy" id="69974"/>
    <lineage>
        <taxon>Bacteria</taxon>
        <taxon>Pseudomonadati</taxon>
        <taxon>Pseudomonadota</taxon>
        <taxon>Alphaproteobacteria</taxon>
        <taxon>Hyphomicrobiales</taxon>
        <taxon>Phyllobacteriaceae</taxon>
        <taxon>Mesorhizobium</taxon>
    </lineage>
</organism>
<dbReference type="Proteomes" id="UP000046122">
    <property type="component" value="Unassembled WGS sequence"/>
</dbReference>
<dbReference type="EMBL" id="CCNE01000016">
    <property type="protein sequence ID" value="CDX56107.1"/>
    <property type="molecule type" value="Genomic_DNA"/>
</dbReference>
<evidence type="ECO:0000313" key="4">
    <source>
        <dbReference type="Proteomes" id="UP000046122"/>
    </source>
</evidence>
<name>A0A090G2L7_MESPL</name>